<evidence type="ECO:0000256" key="1">
    <source>
        <dbReference type="ARBA" id="ARBA00004123"/>
    </source>
</evidence>
<keyword evidence="3 14" id="KW-0808">Transferase</keyword>
<reference evidence="18" key="1">
    <citation type="submission" date="2016-09" db="EMBL/GenBank/DDBJ databases">
        <authorList>
            <person name="Hebert L."/>
            <person name="Moumen B."/>
        </authorList>
    </citation>
    <scope>NUCLEOTIDE SEQUENCE [LARGE SCALE GENOMIC DNA]</scope>
    <source>
        <strain evidence="18">OVI</strain>
    </source>
</reference>
<dbReference type="InterPro" id="IPR043502">
    <property type="entry name" value="DNA/RNA_pol_sf"/>
</dbReference>
<keyword evidence="19" id="KW-1185">Reference proteome</keyword>
<keyword evidence="4 14" id="KW-0548">Nucleotidyltransferase</keyword>
<dbReference type="GO" id="GO:0008270">
    <property type="term" value="F:zinc ion binding"/>
    <property type="evidence" value="ECO:0007669"/>
    <property type="project" value="UniProtKB-KW"/>
</dbReference>
<dbReference type="Gene3D" id="3.30.70.2820">
    <property type="match status" value="1"/>
</dbReference>
<dbReference type="Gene3D" id="2.40.50.730">
    <property type="match status" value="1"/>
</dbReference>
<dbReference type="GO" id="GO:0000166">
    <property type="term" value="F:nucleotide binding"/>
    <property type="evidence" value="ECO:0007669"/>
    <property type="project" value="InterPro"/>
</dbReference>
<evidence type="ECO:0000256" key="14">
    <source>
        <dbReference type="RuleBase" id="RU000442"/>
    </source>
</evidence>
<evidence type="ECO:0000256" key="11">
    <source>
        <dbReference type="ARBA" id="ARBA00023242"/>
    </source>
</evidence>
<dbReference type="Gene3D" id="6.10.10.100">
    <property type="match status" value="1"/>
</dbReference>
<dbReference type="InterPro" id="IPR017964">
    <property type="entry name" value="DNA-dir_DNA_pol_B_CS"/>
</dbReference>
<sequence>MEDWVSCRSEEQKRCGEKGQSTFDESEEEQWRKLKEEAMIDSDDSEGAAGDEGAVVLAEAKRRKPRKSGKVIATQKCAQPQNQHRHQQKLTKSLSTYDMENLLKQYRNISAEEEDEVDVDITKFLQDDGVDSEDGEGPSVTATELLSSLISGRSADTNKTEELADSFPLANLNDEVFTYENEAAVKKTPRNKEKRTNKSGANYVIKETVVEELNVVTDLPVEVRTGSQHASTDFLNGCPPKALFYWFDAKEQPHTLTAPGTILLFGKVCVNEEDEEFRSCCVRIQHVHRNVFLLPKEGSTDAEVVQEINAICRGSGIEERRIKFVERYYAFEEPGVPREKNRWAKLVYPGRYPPFPNKGGLTHVQVVVGASRSLLELFLIKKRLMGPSYLEIEHLVTAMDRVSHCKTEFLVPSPKDIKVYNSSKPPPPFTVASIQLHAQLDSDGVKNEVIAASIALYGDVSIDGERKPNITECFTGVRQLSPDAPLPLDLETYCLSKRMPGVHRFINERALLTWFAETLAALDPDIIVGHNIIGYTVETLLNRYQELNIVRWSTIGRLDVRRFPRIQGNNFNLAIEKEACVGRLVVDTYLLAREYYKSTNYKLLSLSTQMEIKGITDNRGHFEPGSTVLVKDSMMSSEALCPILLQLLNCAVLSFNVASFLDVIPLTKRLTLLAGNLWSRTLYGARSERIEYLLLHAFHNLKFVTPDKKKRDLKRGREDDDDEGKRKTKYQGGMVLEPKSGLYSEYILLLDFNSLYPSLIQEFNVCYTTIDRDENTVSAEVPPPESLICLSCRAAGLPSPCLHKCILPKVIRGLVDSRREIKRMMKSERDPGNLAMLEIRQLALKLTANSMYGCLGFEYSRFYAQPLAELVTRQGRLALQNTVELIPQISPSIRVIYGDTDSVMIQTGIKDDIGKVRNLGFEIKGKVNQRYQSLELDIDGVFRAMLLLRKKKYAALSVVDWQGEGKVYKREVKGLDMVRRDWCPLSQHVSDAVLKRILNAEGGEDILDFVIKYMKGVAQDVRSGNVYPLEEFVISKSLTKEPESYHGTGYPHAVVALRMKQRKEGVRVGDLIPYVICEGDEHIDDKAYHIDEVRRSDGLSVDVEWYLSSQLYPPVMRLCEHIQGFVPEQLSEAMCIASHMRTERDVKEEDTANDFSHCSIFKSRALSECFPTATALQVQCTHCQLVVPVDPHKYINDMFSSREKPPPTAPFELYVCFNCGRSLPLAYLANCMTQMCHTIIRQFYCSGGNVASVRALRAQFTYLRAMFDVPQALNCPSAVKNAHRVLSLRCLGTDRKLYTLADVERFPDVEPVDPLLACAESFYRRIDHLFVSLDKLFDTP</sequence>
<evidence type="ECO:0000256" key="4">
    <source>
        <dbReference type="ARBA" id="ARBA00022695"/>
    </source>
</evidence>
<dbReference type="GO" id="GO:1902975">
    <property type="term" value="P:mitotic DNA replication initiation"/>
    <property type="evidence" value="ECO:0007669"/>
    <property type="project" value="InterPro"/>
</dbReference>
<dbReference type="VEuPathDB" id="TriTrypDB:TEOVI_000059600"/>
<dbReference type="EMBL" id="CZPT02001143">
    <property type="protein sequence ID" value="SCU69039.1"/>
    <property type="molecule type" value="Genomic_DNA"/>
</dbReference>
<dbReference type="GO" id="GO:0003887">
    <property type="term" value="F:DNA-directed DNA polymerase activity"/>
    <property type="evidence" value="ECO:0007669"/>
    <property type="project" value="UniProtKB-KW"/>
</dbReference>
<dbReference type="FunFam" id="3.30.70.2820:FF:000005">
    <property type="entry name" value="DNA polymerase"/>
    <property type="match status" value="1"/>
</dbReference>
<dbReference type="GO" id="GO:0003682">
    <property type="term" value="F:chromatin binding"/>
    <property type="evidence" value="ECO:0007669"/>
    <property type="project" value="TreeGrafter"/>
</dbReference>
<keyword evidence="5 14" id="KW-0235">DNA replication</keyword>
<name>A0A1G4IA24_TRYEQ</name>
<dbReference type="Gene3D" id="3.30.420.10">
    <property type="entry name" value="Ribonuclease H-like superfamily/Ribonuclease H"/>
    <property type="match status" value="1"/>
</dbReference>
<dbReference type="RefSeq" id="XP_067080080.1">
    <property type="nucleotide sequence ID" value="XM_067223979.1"/>
</dbReference>
<dbReference type="PANTHER" id="PTHR45861">
    <property type="entry name" value="DNA POLYMERASE ALPHA CATALYTIC SUBUNIT"/>
    <property type="match status" value="1"/>
</dbReference>
<comment type="caution">
    <text evidence="18">The sequence shown here is derived from an EMBL/GenBank/DDBJ whole genome shotgun (WGS) entry which is preliminary data.</text>
</comment>
<dbReference type="Pfam" id="PF00136">
    <property type="entry name" value="DNA_pol_B"/>
    <property type="match status" value="1"/>
</dbReference>
<evidence type="ECO:0000256" key="9">
    <source>
        <dbReference type="ARBA" id="ARBA00022932"/>
    </source>
</evidence>
<dbReference type="Gene3D" id="1.10.132.60">
    <property type="entry name" value="DNA polymerase family B, C-terminal domain"/>
    <property type="match status" value="1"/>
</dbReference>
<evidence type="ECO:0000256" key="10">
    <source>
        <dbReference type="ARBA" id="ARBA00023125"/>
    </source>
</evidence>
<dbReference type="SUPFAM" id="SSF56672">
    <property type="entry name" value="DNA/RNA polymerases"/>
    <property type="match status" value="1"/>
</dbReference>
<evidence type="ECO:0000259" key="16">
    <source>
        <dbReference type="Pfam" id="PF00136"/>
    </source>
</evidence>
<accession>A0A1G4IA24</accession>
<comment type="subcellular location">
    <subcellularLocation>
        <location evidence="1">Nucleus</location>
    </subcellularLocation>
</comment>
<keyword evidence="7" id="KW-0863">Zinc-finger</keyword>
<dbReference type="InterPro" id="IPR006172">
    <property type="entry name" value="DNA-dir_DNA_pol_B"/>
</dbReference>
<dbReference type="Gene3D" id="1.10.287.690">
    <property type="entry name" value="Helix hairpin bin"/>
    <property type="match status" value="1"/>
</dbReference>
<organism evidence="18 19">
    <name type="scientific">Trypanosoma equiperdum</name>
    <dbReference type="NCBI Taxonomy" id="5694"/>
    <lineage>
        <taxon>Eukaryota</taxon>
        <taxon>Discoba</taxon>
        <taxon>Euglenozoa</taxon>
        <taxon>Kinetoplastea</taxon>
        <taxon>Metakinetoplastina</taxon>
        <taxon>Trypanosomatida</taxon>
        <taxon>Trypanosomatidae</taxon>
        <taxon>Trypanosoma</taxon>
    </lineage>
</organism>
<evidence type="ECO:0000256" key="6">
    <source>
        <dbReference type="ARBA" id="ARBA00022723"/>
    </source>
</evidence>
<dbReference type="InterPro" id="IPR012337">
    <property type="entry name" value="RNaseH-like_sf"/>
</dbReference>
<dbReference type="InterPro" id="IPR045846">
    <property type="entry name" value="POLBc_alpha"/>
</dbReference>
<dbReference type="FunFam" id="3.30.420.10:FF:000187">
    <property type="entry name" value="DNA polymerase"/>
    <property type="match status" value="1"/>
</dbReference>
<dbReference type="Gene3D" id="3.90.1600.10">
    <property type="entry name" value="Palm domain of DNA polymerase"/>
    <property type="match status" value="1"/>
</dbReference>
<dbReference type="InterPro" id="IPR042087">
    <property type="entry name" value="DNA_pol_B_thumb"/>
</dbReference>
<keyword evidence="10 14" id="KW-0238">DNA-binding</keyword>
<dbReference type="PRINTS" id="PR00106">
    <property type="entry name" value="DNAPOLB"/>
</dbReference>
<keyword evidence="11" id="KW-0539">Nucleus</keyword>
<proteinExistence type="inferred from homology"/>
<dbReference type="EC" id="2.7.7.7" evidence="14"/>
<dbReference type="GeneID" id="92374536"/>
<dbReference type="GO" id="GO:0003688">
    <property type="term" value="F:DNA replication origin binding"/>
    <property type="evidence" value="ECO:0007669"/>
    <property type="project" value="TreeGrafter"/>
</dbReference>
<dbReference type="InterPro" id="IPR006133">
    <property type="entry name" value="DNA-dir_DNA_pol_B_exonuc"/>
</dbReference>
<dbReference type="GO" id="GO:0003697">
    <property type="term" value="F:single-stranded DNA binding"/>
    <property type="evidence" value="ECO:0007669"/>
    <property type="project" value="TreeGrafter"/>
</dbReference>
<feature type="region of interest" description="Disordered" evidence="15">
    <location>
        <begin position="60"/>
        <end position="88"/>
    </location>
</feature>
<evidence type="ECO:0000256" key="12">
    <source>
        <dbReference type="ARBA" id="ARBA00049244"/>
    </source>
</evidence>
<evidence type="ECO:0000256" key="8">
    <source>
        <dbReference type="ARBA" id="ARBA00022833"/>
    </source>
</evidence>
<dbReference type="PROSITE" id="PS00116">
    <property type="entry name" value="DNA_POLYMERASE_B"/>
    <property type="match status" value="1"/>
</dbReference>
<dbReference type="Pfam" id="PF03104">
    <property type="entry name" value="DNA_pol_B_exo1"/>
    <property type="match status" value="1"/>
</dbReference>
<evidence type="ECO:0000313" key="19">
    <source>
        <dbReference type="Proteomes" id="UP000195570"/>
    </source>
</evidence>
<feature type="compositionally biased region" description="Basic and acidic residues" evidence="15">
    <location>
        <begin position="8"/>
        <end position="17"/>
    </location>
</feature>
<keyword evidence="8" id="KW-0862">Zinc</keyword>
<evidence type="ECO:0000256" key="5">
    <source>
        <dbReference type="ARBA" id="ARBA00022705"/>
    </source>
</evidence>
<gene>
    <name evidence="18" type="ORF">TEOVI_000059600</name>
</gene>
<comment type="similarity">
    <text evidence="2 14">Belongs to the DNA polymerase type-B family.</text>
</comment>
<feature type="region of interest" description="Disordered" evidence="15">
    <location>
        <begin position="1"/>
        <end position="29"/>
    </location>
</feature>
<dbReference type="GO" id="GO:0006272">
    <property type="term" value="P:leading strand elongation"/>
    <property type="evidence" value="ECO:0007669"/>
    <property type="project" value="TreeGrafter"/>
</dbReference>
<dbReference type="GO" id="GO:0006273">
    <property type="term" value="P:lagging strand elongation"/>
    <property type="evidence" value="ECO:0007669"/>
    <property type="project" value="TreeGrafter"/>
</dbReference>
<evidence type="ECO:0000259" key="17">
    <source>
        <dbReference type="Pfam" id="PF03104"/>
    </source>
</evidence>
<evidence type="ECO:0000256" key="2">
    <source>
        <dbReference type="ARBA" id="ARBA00005755"/>
    </source>
</evidence>
<dbReference type="InterPro" id="IPR023211">
    <property type="entry name" value="DNA_pol_palm_dom_sf"/>
</dbReference>
<dbReference type="InterPro" id="IPR006134">
    <property type="entry name" value="DNA-dir_DNA_pol_B_multi_dom"/>
</dbReference>
<evidence type="ECO:0000256" key="13">
    <source>
        <dbReference type="ARBA" id="ARBA00054627"/>
    </source>
</evidence>
<dbReference type="FunFam" id="1.10.132.60:FF:000004">
    <property type="entry name" value="DNA polymerase"/>
    <property type="match status" value="1"/>
</dbReference>
<protein>
    <recommendedName>
        <fullName evidence="14">DNA polymerase</fullName>
        <ecNumber evidence="14">2.7.7.7</ecNumber>
    </recommendedName>
</protein>
<dbReference type="Proteomes" id="UP000195570">
    <property type="component" value="Unassembled WGS sequence"/>
</dbReference>
<evidence type="ECO:0000256" key="15">
    <source>
        <dbReference type="SAM" id="MobiDB-lite"/>
    </source>
</evidence>
<keyword evidence="9 14" id="KW-0239">DNA-directed DNA polymerase</keyword>
<dbReference type="NCBIfam" id="TIGR00592">
    <property type="entry name" value="pol2"/>
    <property type="match status" value="1"/>
</dbReference>
<dbReference type="PANTHER" id="PTHR45861:SF1">
    <property type="entry name" value="DNA POLYMERASE ALPHA CATALYTIC SUBUNIT"/>
    <property type="match status" value="1"/>
</dbReference>
<feature type="domain" description="DNA-directed DNA polymerase family B multifunctional" evidence="16">
    <location>
        <begin position="677"/>
        <end position="1122"/>
    </location>
</feature>
<dbReference type="CDD" id="cd05776">
    <property type="entry name" value="DNA_polB_alpha_exo"/>
    <property type="match status" value="1"/>
</dbReference>
<evidence type="ECO:0000256" key="3">
    <source>
        <dbReference type="ARBA" id="ARBA00022679"/>
    </source>
</evidence>
<keyword evidence="6" id="KW-0479">Metal-binding</keyword>
<comment type="function">
    <text evidence="13">Polymerase alpha in a complex with DNA primase is a replicative polymerase.</text>
</comment>
<feature type="domain" description="DNA-directed DNA polymerase family B exonuclease" evidence="17">
    <location>
        <begin position="367"/>
        <end position="605"/>
    </location>
</feature>
<dbReference type="SMART" id="SM00486">
    <property type="entry name" value="POLBc"/>
    <property type="match status" value="1"/>
</dbReference>
<comment type="catalytic activity">
    <reaction evidence="12 14">
        <text>DNA(n) + a 2'-deoxyribonucleoside 5'-triphosphate = DNA(n+1) + diphosphate</text>
        <dbReference type="Rhea" id="RHEA:22508"/>
        <dbReference type="Rhea" id="RHEA-COMP:17339"/>
        <dbReference type="Rhea" id="RHEA-COMP:17340"/>
        <dbReference type="ChEBI" id="CHEBI:33019"/>
        <dbReference type="ChEBI" id="CHEBI:61560"/>
        <dbReference type="ChEBI" id="CHEBI:173112"/>
        <dbReference type="EC" id="2.7.7.7"/>
    </reaction>
</comment>
<dbReference type="CDD" id="cd05532">
    <property type="entry name" value="POLBc_alpha"/>
    <property type="match status" value="1"/>
</dbReference>
<evidence type="ECO:0000313" key="18">
    <source>
        <dbReference type="EMBL" id="SCU69039.1"/>
    </source>
</evidence>
<dbReference type="GO" id="GO:0005658">
    <property type="term" value="C:alpha DNA polymerase:primase complex"/>
    <property type="evidence" value="ECO:0007669"/>
    <property type="project" value="TreeGrafter"/>
</dbReference>
<dbReference type="SUPFAM" id="SSF53098">
    <property type="entry name" value="Ribonuclease H-like"/>
    <property type="match status" value="1"/>
</dbReference>
<dbReference type="InterPro" id="IPR036397">
    <property type="entry name" value="RNaseH_sf"/>
</dbReference>
<evidence type="ECO:0000256" key="7">
    <source>
        <dbReference type="ARBA" id="ARBA00022771"/>
    </source>
</evidence>